<feature type="region of interest" description="Disordered" evidence="1">
    <location>
        <begin position="136"/>
        <end position="160"/>
    </location>
</feature>
<feature type="region of interest" description="Disordered" evidence="1">
    <location>
        <begin position="220"/>
        <end position="343"/>
    </location>
</feature>
<name>A0A919B533_9ACTN</name>
<feature type="compositionally biased region" description="Low complexity" evidence="1">
    <location>
        <begin position="136"/>
        <end position="151"/>
    </location>
</feature>
<accession>A0A919B533</accession>
<proteinExistence type="predicted"/>
<dbReference type="EMBL" id="BNBD01000006">
    <property type="protein sequence ID" value="GHF49567.1"/>
    <property type="molecule type" value="Genomic_DNA"/>
</dbReference>
<organism evidence="2 3">
    <name type="scientific">Streptomyces mashuensis</name>
    <dbReference type="NCBI Taxonomy" id="33904"/>
    <lineage>
        <taxon>Bacteria</taxon>
        <taxon>Bacillati</taxon>
        <taxon>Actinomycetota</taxon>
        <taxon>Actinomycetes</taxon>
        <taxon>Kitasatosporales</taxon>
        <taxon>Streptomycetaceae</taxon>
        <taxon>Streptomyces</taxon>
    </lineage>
</organism>
<dbReference type="RefSeq" id="WP_190130411.1">
    <property type="nucleotide sequence ID" value="NZ_BNBD01000006.1"/>
</dbReference>
<feature type="region of interest" description="Disordered" evidence="1">
    <location>
        <begin position="185"/>
        <end position="205"/>
    </location>
</feature>
<sequence length="343" mass="34705">MDVHQKLDEIVSAVAGARALPMSASCVLNRAALLARLEELRAALPGSLAEAREVLGDRDRLVADARQEAERVLEAARAERAALVSGTEVARRADEEAGRILAEARREAETVRAGADDYADAKLAHLEVVLTKAAAAAGGPPETGSGAAPEPDSGGVPDGVAGVRALLADTLAEVARGREKLRGALPADGLSAGDDGPADADGAPVAHTDADFLAGLAAPEEPLTPSAAPGASQEPQASPEPLQPAWEPAHAAAEPLTAYARQEHPEPYGEQAGAGFAYQADPYAVPGTWSQPDPYAWPPPQDAGGPAAPDPAEPAAADPAPPGRGRHRGAADPGAATGYGQGS</sequence>
<keyword evidence="3" id="KW-1185">Reference proteome</keyword>
<gene>
    <name evidence="2" type="ORF">GCM10010218_33610</name>
</gene>
<dbReference type="Proteomes" id="UP000638313">
    <property type="component" value="Unassembled WGS sequence"/>
</dbReference>
<reference evidence="2" key="2">
    <citation type="submission" date="2020-09" db="EMBL/GenBank/DDBJ databases">
        <authorList>
            <person name="Sun Q."/>
            <person name="Ohkuma M."/>
        </authorList>
    </citation>
    <scope>NUCLEOTIDE SEQUENCE</scope>
    <source>
        <strain evidence="2">JCM 4059</strain>
    </source>
</reference>
<comment type="caution">
    <text evidence="2">The sequence shown here is derived from an EMBL/GenBank/DDBJ whole genome shotgun (WGS) entry which is preliminary data.</text>
</comment>
<feature type="compositionally biased region" description="Low complexity" evidence="1">
    <location>
        <begin position="185"/>
        <end position="204"/>
    </location>
</feature>
<protein>
    <recommendedName>
        <fullName evidence="4">Cell division initiation protein</fullName>
    </recommendedName>
</protein>
<reference evidence="2" key="1">
    <citation type="journal article" date="2014" name="Int. J. Syst. Evol. Microbiol.">
        <title>Complete genome sequence of Corynebacterium casei LMG S-19264T (=DSM 44701T), isolated from a smear-ripened cheese.</title>
        <authorList>
            <consortium name="US DOE Joint Genome Institute (JGI-PGF)"/>
            <person name="Walter F."/>
            <person name="Albersmeier A."/>
            <person name="Kalinowski J."/>
            <person name="Ruckert C."/>
        </authorList>
    </citation>
    <scope>NUCLEOTIDE SEQUENCE</scope>
    <source>
        <strain evidence="2">JCM 4059</strain>
    </source>
</reference>
<evidence type="ECO:0000256" key="1">
    <source>
        <dbReference type="SAM" id="MobiDB-lite"/>
    </source>
</evidence>
<evidence type="ECO:0000313" key="3">
    <source>
        <dbReference type="Proteomes" id="UP000638313"/>
    </source>
</evidence>
<dbReference type="AlphaFoldDB" id="A0A919B533"/>
<evidence type="ECO:0008006" key="4">
    <source>
        <dbReference type="Google" id="ProtNLM"/>
    </source>
</evidence>
<evidence type="ECO:0000313" key="2">
    <source>
        <dbReference type="EMBL" id="GHF49567.1"/>
    </source>
</evidence>
<feature type="compositionally biased region" description="Low complexity" evidence="1">
    <location>
        <begin position="244"/>
        <end position="255"/>
    </location>
</feature>